<name>A0A9X3LVP2_9CORY</name>
<evidence type="ECO:0000313" key="2">
    <source>
        <dbReference type="Proteomes" id="UP001146468"/>
    </source>
</evidence>
<dbReference type="RefSeq" id="WP_269965076.1">
    <property type="nucleotide sequence ID" value="NZ_JAKMUS010000004.1"/>
</dbReference>
<accession>A0A9X3LVP2</accession>
<dbReference type="EMBL" id="JAKMUS010000004">
    <property type="protein sequence ID" value="MCZ9293638.1"/>
    <property type="molecule type" value="Genomic_DNA"/>
</dbReference>
<comment type="caution">
    <text evidence="1">The sequence shown here is derived from an EMBL/GenBank/DDBJ whole genome shotgun (WGS) entry which is preliminary data.</text>
</comment>
<keyword evidence="2" id="KW-1185">Reference proteome</keyword>
<gene>
    <name evidence="1" type="ORF">L8U60_03960</name>
</gene>
<reference evidence="1" key="1">
    <citation type="submission" date="2022-02" db="EMBL/GenBank/DDBJ databases">
        <title>Corynebacterium sp. from urogenital microbiome.</title>
        <authorList>
            <person name="Cappelli E.A."/>
            <person name="Ribeiro T.G."/>
            <person name="Peixe L."/>
        </authorList>
    </citation>
    <scope>NUCLEOTIDE SEQUENCE</scope>
    <source>
        <strain evidence="1">C8Ua_172</strain>
    </source>
</reference>
<dbReference type="Proteomes" id="UP001146468">
    <property type="component" value="Unassembled WGS sequence"/>
</dbReference>
<organism evidence="1 2">
    <name type="scientific">Corynebacterium meitnerae</name>
    <dbReference type="NCBI Taxonomy" id="2913498"/>
    <lineage>
        <taxon>Bacteria</taxon>
        <taxon>Bacillati</taxon>
        <taxon>Actinomycetota</taxon>
        <taxon>Actinomycetes</taxon>
        <taxon>Mycobacteriales</taxon>
        <taxon>Corynebacteriaceae</taxon>
        <taxon>Corynebacterium</taxon>
    </lineage>
</organism>
<dbReference type="AlphaFoldDB" id="A0A9X3LVP2"/>
<proteinExistence type="predicted"/>
<sequence length="49" mass="5188">MSQGRGKDDKKQCPKAVTSAVEREGNIHALLGDAPLVNPGVIGFNVRGR</sequence>
<protein>
    <submittedName>
        <fullName evidence="1">Uncharacterized protein</fullName>
    </submittedName>
</protein>
<evidence type="ECO:0000313" key="1">
    <source>
        <dbReference type="EMBL" id="MCZ9293638.1"/>
    </source>
</evidence>